<evidence type="ECO:0000256" key="2">
    <source>
        <dbReference type="SAM" id="MobiDB-lite"/>
    </source>
</evidence>
<reference evidence="4" key="1">
    <citation type="journal article" date="2016" name="Nat. Commun.">
        <title>Genome analysis of three Pneumocystis species reveals adaptation mechanisms to life exclusively in mammalian hosts.</title>
        <authorList>
            <person name="Ma L."/>
            <person name="Chen Z."/>
            <person name="Huang D.W."/>
            <person name="Kutty G."/>
            <person name="Ishihara M."/>
            <person name="Wang H."/>
            <person name="Abouelleil A."/>
            <person name="Bishop L."/>
            <person name="Davey E."/>
            <person name="Deng R."/>
            <person name="Deng X."/>
            <person name="Fan L."/>
            <person name="Fantoni G."/>
            <person name="Fitzgerald M."/>
            <person name="Gogineni E."/>
            <person name="Goldberg J.M."/>
            <person name="Handley G."/>
            <person name="Hu X."/>
            <person name="Huber C."/>
            <person name="Jiao X."/>
            <person name="Jones K."/>
            <person name="Levin J.Z."/>
            <person name="Liu Y."/>
            <person name="Macdonald P."/>
            <person name="Melnikov A."/>
            <person name="Raley C."/>
            <person name="Sassi M."/>
            <person name="Sherman B.T."/>
            <person name="Song X."/>
            <person name="Sykes S."/>
            <person name="Tran B."/>
            <person name="Walsh L."/>
            <person name="Xia Y."/>
            <person name="Yang J."/>
            <person name="Young S."/>
            <person name="Zeng Q."/>
            <person name="Zheng X."/>
            <person name="Stephens R."/>
            <person name="Nusbaum C."/>
            <person name="Birren B.W."/>
            <person name="Azadi P."/>
            <person name="Lempicki R.A."/>
            <person name="Cuomo C.A."/>
            <person name="Kovacs J.A."/>
        </authorList>
    </citation>
    <scope>NUCLEOTIDE SEQUENCE [LARGE SCALE GENOMIC DNA]</scope>
    <source>
        <strain evidence="4">B80</strain>
    </source>
</reference>
<dbReference type="GeneID" id="28938290"/>
<comment type="caution">
    <text evidence="3">The sequence shown here is derived from an EMBL/GenBank/DDBJ whole genome shotgun (WGS) entry which is preliminary data.</text>
</comment>
<evidence type="ECO:0008006" key="5">
    <source>
        <dbReference type="Google" id="ProtNLM"/>
    </source>
</evidence>
<keyword evidence="1" id="KW-0175">Coiled coil</keyword>
<dbReference type="InterPro" id="IPR003330">
    <property type="entry name" value="MSG"/>
</dbReference>
<dbReference type="VEuPathDB" id="FungiDB:T552_03738"/>
<accession>A0A0W4ZAX9</accession>
<dbReference type="OrthoDB" id="5415993at2759"/>
<dbReference type="EMBL" id="LFVZ01000054">
    <property type="protein sequence ID" value="KTW25452.1"/>
    <property type="molecule type" value="Genomic_DNA"/>
</dbReference>
<evidence type="ECO:0000313" key="4">
    <source>
        <dbReference type="Proteomes" id="UP000054454"/>
    </source>
</evidence>
<sequence length="788" mass="90220">PTLLEEIGLEEIYKRERNNGIIVGNPGEKKLGDILLLLSKEEKKSKCNKALEKCNELGFLTVEFKTLCQDGEKENKCESLINVTTRCSDFRKRLYIKNISTYATEQDAETILWHSLPRSLTKEECIKFESECFYLENICSNILKKTCKNLRVACYKKAQEDMLFELSKDLLHGILNSNSNHENLKECQKVVLENCRKLKESKEYISRCLKPKQLCLEFEEDILTLSEGLKQILEMKRDSFTKKECVELKRSCEDLEKDSNVNYQNCIKLNLRCKYLEVAEEFKNIFLKEEKDILGNQENCEKALKEKCDGIFKKKVNPFSISCVLQKETCQTIVKETENQCRILKENIEKQKILDKENGKENETSLEEICLLWSPYCNQLMENCPRLLKEESNGTGGVCLKLKEKCSPFWTMKHLDDELTHKLKGNLSDNAKCKLALGSYCTQWKTGTNNTLKNQCNTDENKSVQDEICKRLVQKIAKECPTLKINLEKAEKELQDKEKEYEKLKKKAEEAMSKSGLLLSRPKESLDQQNISSSAPNNNALMSSVLPKNFLSKLINTKTKLRLIRKAYVNIEISEVEREAFDAVERALELYLELKEKCRILQLDCGFREDCLTHKPVCEKIDNLCKLKSLEIKPHYTTIITSGTSLSSVTTVTGDEKTIERTIEGQPSTITIIRTKIIQGNSTSLCNIDTQATNTLFHTSTVTSTVTSILTSRYTVTSTLRLTSTEKCKPTKCTTDSTKETQKGEEGGRKEGREEGREEEVKPNEGIKIKVTEMIKIMFLGVIVMGMM</sequence>
<name>A0A0W4ZAX9_PNEC8</name>
<feature type="non-terminal residue" evidence="3">
    <location>
        <position position="1"/>
    </location>
</feature>
<dbReference type="Proteomes" id="UP000054454">
    <property type="component" value="Unassembled WGS sequence"/>
</dbReference>
<proteinExistence type="predicted"/>
<dbReference type="RefSeq" id="XP_018224136.1">
    <property type="nucleotide sequence ID" value="XM_018372087.1"/>
</dbReference>
<dbReference type="AlphaFoldDB" id="A0A0W4ZAX9"/>
<feature type="region of interest" description="Disordered" evidence="2">
    <location>
        <begin position="728"/>
        <end position="762"/>
    </location>
</feature>
<dbReference type="Pfam" id="PF02349">
    <property type="entry name" value="MSG"/>
    <property type="match status" value="3"/>
</dbReference>
<evidence type="ECO:0000313" key="3">
    <source>
        <dbReference type="EMBL" id="KTW25452.1"/>
    </source>
</evidence>
<organism evidence="3 4">
    <name type="scientific">Pneumocystis carinii (strain B80)</name>
    <name type="common">Rat pneumocystis pneumonia agent</name>
    <name type="synonym">Pneumocystis carinii f. sp. carinii</name>
    <dbReference type="NCBI Taxonomy" id="1408658"/>
    <lineage>
        <taxon>Eukaryota</taxon>
        <taxon>Fungi</taxon>
        <taxon>Dikarya</taxon>
        <taxon>Ascomycota</taxon>
        <taxon>Taphrinomycotina</taxon>
        <taxon>Pneumocystomycetes</taxon>
        <taxon>Pneumocystaceae</taxon>
        <taxon>Pneumocystis</taxon>
    </lineage>
</organism>
<evidence type="ECO:0000256" key="1">
    <source>
        <dbReference type="SAM" id="Coils"/>
    </source>
</evidence>
<keyword evidence="4" id="KW-1185">Reference proteome</keyword>
<feature type="coiled-coil region" evidence="1">
    <location>
        <begin position="473"/>
        <end position="514"/>
    </location>
</feature>
<gene>
    <name evidence="3" type="ORF">T552_03738</name>
</gene>
<protein>
    <recommendedName>
        <fullName evidence="5">Major surface glycoprotein 2 C-terminal domain-containing protein</fullName>
    </recommendedName>
</protein>
<feature type="compositionally biased region" description="Basic and acidic residues" evidence="2">
    <location>
        <begin position="737"/>
        <end position="762"/>
    </location>
</feature>